<evidence type="ECO:0000313" key="12">
    <source>
        <dbReference type="Proteomes" id="UP000004509"/>
    </source>
</evidence>
<dbReference type="Gene3D" id="3.20.20.80">
    <property type="entry name" value="Glycosidases"/>
    <property type="match status" value="1"/>
</dbReference>
<protein>
    <recommendedName>
        <fullName evidence="4 10">4-alpha-glucanotransferase</fullName>
        <ecNumber evidence="3 10">2.4.1.25</ecNumber>
    </recommendedName>
    <alternativeName>
        <fullName evidence="8 10">Amylomaltase</fullName>
    </alternativeName>
    <alternativeName>
        <fullName evidence="9 10">Disproportionating enzyme</fullName>
    </alternativeName>
</protein>
<organism evidence="11 12">
    <name type="scientific">Treponema vincentii ATCC 35580</name>
    <dbReference type="NCBI Taxonomy" id="596324"/>
    <lineage>
        <taxon>Bacteria</taxon>
        <taxon>Pseudomonadati</taxon>
        <taxon>Spirochaetota</taxon>
        <taxon>Spirochaetia</taxon>
        <taxon>Spirochaetales</taxon>
        <taxon>Treponemataceae</taxon>
        <taxon>Treponema</taxon>
    </lineage>
</organism>
<evidence type="ECO:0000256" key="3">
    <source>
        <dbReference type="ARBA" id="ARBA00012560"/>
    </source>
</evidence>
<evidence type="ECO:0000256" key="5">
    <source>
        <dbReference type="ARBA" id="ARBA00022676"/>
    </source>
</evidence>
<dbReference type="Proteomes" id="UP000004509">
    <property type="component" value="Unassembled WGS sequence"/>
</dbReference>
<gene>
    <name evidence="11" type="primary">malQ</name>
    <name evidence="11" type="ORF">TREVI0001_1677</name>
</gene>
<evidence type="ECO:0000256" key="6">
    <source>
        <dbReference type="ARBA" id="ARBA00022679"/>
    </source>
</evidence>
<keyword evidence="6 10" id="KW-0808">Transferase</keyword>
<evidence type="ECO:0000256" key="9">
    <source>
        <dbReference type="ARBA" id="ARBA00031501"/>
    </source>
</evidence>
<dbReference type="PANTHER" id="PTHR32438:SF5">
    <property type="entry name" value="4-ALPHA-GLUCANOTRANSFERASE DPE1, CHLOROPLASTIC_AMYLOPLASTIC"/>
    <property type="match status" value="1"/>
</dbReference>
<dbReference type="PANTHER" id="PTHR32438">
    <property type="entry name" value="4-ALPHA-GLUCANOTRANSFERASE DPE1, CHLOROPLASTIC/AMYLOPLASTIC"/>
    <property type="match status" value="1"/>
</dbReference>
<dbReference type="GO" id="GO:0004134">
    <property type="term" value="F:4-alpha-glucanotransferase activity"/>
    <property type="evidence" value="ECO:0007669"/>
    <property type="project" value="UniProtKB-EC"/>
</dbReference>
<dbReference type="InterPro" id="IPR017853">
    <property type="entry name" value="GH"/>
</dbReference>
<evidence type="ECO:0000256" key="10">
    <source>
        <dbReference type="RuleBase" id="RU361207"/>
    </source>
</evidence>
<keyword evidence="5 10" id="KW-0328">Glycosyltransferase</keyword>
<evidence type="ECO:0000256" key="1">
    <source>
        <dbReference type="ARBA" id="ARBA00000439"/>
    </source>
</evidence>
<comment type="catalytic activity">
    <reaction evidence="1 10">
        <text>Transfers a segment of a (1-&gt;4)-alpha-D-glucan to a new position in an acceptor, which may be glucose or a (1-&gt;4)-alpha-D-glucan.</text>
        <dbReference type="EC" id="2.4.1.25"/>
    </reaction>
</comment>
<dbReference type="InterPro" id="IPR003385">
    <property type="entry name" value="Glyco_hydro_77"/>
</dbReference>
<dbReference type="eggNOG" id="COG1640">
    <property type="taxonomic scope" value="Bacteria"/>
</dbReference>
<accession>C8PNV8</accession>
<comment type="similarity">
    <text evidence="2 10">Belongs to the disproportionating enzyme family.</text>
</comment>
<reference evidence="11 12" key="1">
    <citation type="submission" date="2009-07" db="EMBL/GenBank/DDBJ databases">
        <authorList>
            <person name="Madupu R."/>
            <person name="Sebastian Y."/>
            <person name="Durkin A.S."/>
            <person name="Torralba M."/>
            <person name="Methe B."/>
            <person name="Sutton G.G."/>
            <person name="Strausberg R.L."/>
            <person name="Nelson K.E."/>
        </authorList>
    </citation>
    <scope>NUCLEOTIDE SEQUENCE [LARGE SCALE GENOMIC DNA]</scope>
    <source>
        <strain evidence="11 12">ATCC 35580</strain>
    </source>
</reference>
<dbReference type="GO" id="GO:0005975">
    <property type="term" value="P:carbohydrate metabolic process"/>
    <property type="evidence" value="ECO:0007669"/>
    <property type="project" value="InterPro"/>
</dbReference>
<dbReference type="Pfam" id="PF02446">
    <property type="entry name" value="Glyco_hydro_77"/>
    <property type="match status" value="1"/>
</dbReference>
<evidence type="ECO:0000256" key="4">
    <source>
        <dbReference type="ARBA" id="ARBA00020295"/>
    </source>
</evidence>
<evidence type="ECO:0000313" key="11">
    <source>
        <dbReference type="EMBL" id="EEV20821.1"/>
    </source>
</evidence>
<comment type="caution">
    <text evidence="11">The sequence shown here is derived from an EMBL/GenBank/DDBJ whole genome shotgun (WGS) entry which is preliminary data.</text>
</comment>
<dbReference type="EC" id="2.4.1.25" evidence="3 10"/>
<proteinExistence type="inferred from homology"/>
<dbReference type="STRING" id="596324.TREVI0001_1677"/>
<evidence type="ECO:0000256" key="8">
    <source>
        <dbReference type="ARBA" id="ARBA00031423"/>
    </source>
</evidence>
<dbReference type="NCBIfam" id="NF011080">
    <property type="entry name" value="PRK14508.1-3"/>
    <property type="match status" value="1"/>
</dbReference>
<dbReference type="SUPFAM" id="SSF51445">
    <property type="entry name" value="(Trans)glycosidases"/>
    <property type="match status" value="1"/>
</dbReference>
<dbReference type="EMBL" id="ACYH01000024">
    <property type="protein sequence ID" value="EEV20821.1"/>
    <property type="molecule type" value="Genomic_DNA"/>
</dbReference>
<dbReference type="AlphaFoldDB" id="C8PNV8"/>
<evidence type="ECO:0000256" key="7">
    <source>
        <dbReference type="ARBA" id="ARBA00023277"/>
    </source>
</evidence>
<name>C8PNV8_9SPIR</name>
<sequence length="583" mass="65899">MDALGDIMSQKLLNRSAGILLHPTSLPSNEGIGTLGKTAYNFIDWLHSAHIRLWQVLPLGPTGYGDSPYAAFSSFAGNPLLIDLETLSEQGYLTADDIKLPEYLSTDGNIDFGSVVYWKIPLLKKAASAFLNRIKNGEGTGLELKEAFRRFQKANKHLDDYALFMSIKEVYDAQAAQEGVSGKLWNNYWPKALACRDMETLKRWGQEHRHEIELYTVIQYFFFEQWQKLHRYANEKGISIIGDIPIFVAPDSADVWANQKFFQLDENGIPTVVAGVPPDYFSATGQLWGNPLYNWDAMKADKYRWWIDRIDACLELVDYIRIDHFRGFEAYWAVPFGAPTAEKGEWLPGPDHHFFEAVQRVLLKKNSEYAKGLPIIAEDLGVITPQVERLRDDFHLPGMKILQFAFSAAEVREVGFTDAFLPHRYTQNAVVYTGTHDNTTLRAWLDTLSRDDFEVLLFYLYGERPAAELLDELFSTDGTAVQCNTPATGQPADEGTVLQAAAFKDDLCAELIKQAFFSVAVFAVIPFQDLYALGAEARMNEPSTLGKNWTWRMPRGLLTPECAEWLGDLVIASGRWDAYSFSK</sequence>
<dbReference type="NCBIfam" id="TIGR00217">
    <property type="entry name" value="malQ"/>
    <property type="match status" value="1"/>
</dbReference>
<keyword evidence="7 10" id="KW-0119">Carbohydrate metabolism</keyword>
<evidence type="ECO:0000256" key="2">
    <source>
        <dbReference type="ARBA" id="ARBA00005684"/>
    </source>
</evidence>